<dbReference type="EC" id="3.5.1.28" evidence="3"/>
<keyword evidence="6" id="KW-0178">Competence</keyword>
<keyword evidence="4" id="KW-0378">Hydrolase</keyword>
<comment type="caution">
    <text evidence="9">The sequence shown here is derived from an EMBL/GenBank/DDBJ whole genome shotgun (WGS) entry which is preliminary data.</text>
</comment>
<dbReference type="Pfam" id="PF01510">
    <property type="entry name" value="Amidase_2"/>
    <property type="match status" value="1"/>
</dbReference>
<dbReference type="EMBL" id="ADMN01000065">
    <property type="protein sequence ID" value="EFF63716.1"/>
    <property type="molecule type" value="Genomic_DNA"/>
</dbReference>
<keyword evidence="5" id="KW-0749">Sporulation</keyword>
<dbReference type="RefSeq" id="WP_006784660.1">
    <property type="nucleotide sequence ID" value="NZ_ADMN01000065.1"/>
</dbReference>
<dbReference type="InterPro" id="IPR051206">
    <property type="entry name" value="NAMLAA_amidase_2"/>
</dbReference>
<accession>A0ABN0A1X9</accession>
<comment type="similarity">
    <text evidence="2">Belongs to the N-acetylmuramoyl-L-alanine amidase 2 family.</text>
</comment>
<protein>
    <recommendedName>
        <fullName evidence="3">N-acetylmuramoyl-L-alanine amidase</fullName>
        <ecNumber evidence="3">3.5.1.28</ecNumber>
    </recommendedName>
</protein>
<evidence type="ECO:0000256" key="2">
    <source>
        <dbReference type="ARBA" id="ARBA00007553"/>
    </source>
</evidence>
<evidence type="ECO:0000256" key="1">
    <source>
        <dbReference type="ARBA" id="ARBA00001561"/>
    </source>
</evidence>
<keyword evidence="7" id="KW-0961">Cell wall biogenesis/degradation</keyword>
<evidence type="ECO:0000313" key="9">
    <source>
        <dbReference type="EMBL" id="EFF63716.1"/>
    </source>
</evidence>
<keyword evidence="10" id="KW-1185">Reference proteome</keyword>
<reference evidence="9 10" key="1">
    <citation type="journal article" date="2011" name="J. Bacteriol.">
        <title>Draft Genome Sequence of Turicibacter sanguinis PC909, Isolated from Human Feces.</title>
        <authorList>
            <person name="Cuiv P.O."/>
            <person name="Klaassens E.S."/>
            <person name="Durkin A.S."/>
            <person name="Harkins D.M."/>
            <person name="Foster L."/>
            <person name="McCorrison J."/>
            <person name="Torralba M."/>
            <person name="Nelson K.E."/>
            <person name="Morrison M."/>
        </authorList>
    </citation>
    <scope>NUCLEOTIDE SEQUENCE [LARGE SCALE GENOMIC DNA]</scope>
    <source>
        <strain evidence="9 10">PC909</strain>
    </source>
</reference>
<evidence type="ECO:0000259" key="8">
    <source>
        <dbReference type="SMART" id="SM00644"/>
    </source>
</evidence>
<dbReference type="Gene3D" id="3.40.80.10">
    <property type="entry name" value="Peptidoglycan recognition protein-like"/>
    <property type="match status" value="1"/>
</dbReference>
<gene>
    <name evidence="9" type="ORF">CUW_0726</name>
</gene>
<dbReference type="Proteomes" id="UP000002938">
    <property type="component" value="Unassembled WGS sequence"/>
</dbReference>
<dbReference type="InterPro" id="IPR036505">
    <property type="entry name" value="Amidase/PGRP_sf"/>
</dbReference>
<organism evidence="9 10">
    <name type="scientific">Turicibacter sanguinis PC909</name>
    <dbReference type="NCBI Taxonomy" id="702450"/>
    <lineage>
        <taxon>Bacteria</taxon>
        <taxon>Bacillati</taxon>
        <taxon>Bacillota</taxon>
        <taxon>Erysipelotrichia</taxon>
        <taxon>Erysipelotrichales</taxon>
        <taxon>Turicibacteraceae</taxon>
        <taxon>Turicibacter</taxon>
    </lineage>
</organism>
<evidence type="ECO:0000256" key="4">
    <source>
        <dbReference type="ARBA" id="ARBA00022801"/>
    </source>
</evidence>
<dbReference type="CDD" id="cd06583">
    <property type="entry name" value="PGRP"/>
    <property type="match status" value="1"/>
</dbReference>
<sequence>MAYTYKVMHLDQTQHNLKYKYGTSFTPTEITYHQTSNNASALNERNYLNNRTDNVYIGFHIVVDDQMAIECLPLNVQTWHAGDGSTGAGNMKSIGIEMAYSTSSDISLRNAAIENGAKVIASLMKTYNIPMAKVLPHQARSGKHCPHDILDRYGNEVFRVLIQTEYQKLTESTTTPSTPLTPVNFSVGDSVEVLQTISGYSTSLATKASTSVSAGTYKVYKVASNGLHAVNISKTGTVAGAWVNATDLKKNNKSISVGNQVQLNTAASGYKAATSSVASSLLASGKYIVFKVSDGSPHSINLSKSGIAPGAWVDETNVSFISTQSFNHGDQVEVVKRINGYGTSTTTIATTSVNVGTYYVYKYVEGATHALNISKLATTPGSWVNISDLMLV</sequence>
<evidence type="ECO:0000256" key="3">
    <source>
        <dbReference type="ARBA" id="ARBA00011901"/>
    </source>
</evidence>
<feature type="domain" description="N-acetylmuramoyl-L-alanine amidase" evidence="8">
    <location>
        <begin position="16"/>
        <end position="157"/>
    </location>
</feature>
<evidence type="ECO:0000256" key="5">
    <source>
        <dbReference type="ARBA" id="ARBA00022969"/>
    </source>
</evidence>
<comment type="catalytic activity">
    <reaction evidence="1">
        <text>Hydrolyzes the link between N-acetylmuramoyl residues and L-amino acid residues in certain cell-wall glycopeptides.</text>
        <dbReference type="EC" id="3.5.1.28"/>
    </reaction>
</comment>
<proteinExistence type="inferred from homology"/>
<dbReference type="PANTHER" id="PTHR30417">
    <property type="entry name" value="N-ACETYLMURAMOYL-L-ALANINE AMIDASE AMID"/>
    <property type="match status" value="1"/>
</dbReference>
<evidence type="ECO:0000256" key="6">
    <source>
        <dbReference type="ARBA" id="ARBA00023287"/>
    </source>
</evidence>
<dbReference type="PANTHER" id="PTHR30417:SF11">
    <property type="entry name" value="N-ACETYLMURAMOYL-L-ALANINE AMIDASE XLYA"/>
    <property type="match status" value="1"/>
</dbReference>
<evidence type="ECO:0000313" key="10">
    <source>
        <dbReference type="Proteomes" id="UP000002938"/>
    </source>
</evidence>
<evidence type="ECO:0000256" key="7">
    <source>
        <dbReference type="ARBA" id="ARBA00023316"/>
    </source>
</evidence>
<name>A0ABN0A1X9_9FIRM</name>
<dbReference type="InterPro" id="IPR002502">
    <property type="entry name" value="Amidase_domain"/>
</dbReference>
<dbReference type="SUPFAM" id="SSF55846">
    <property type="entry name" value="N-acetylmuramoyl-L-alanine amidase-like"/>
    <property type="match status" value="1"/>
</dbReference>
<dbReference type="SMART" id="SM00644">
    <property type="entry name" value="Ami_2"/>
    <property type="match status" value="1"/>
</dbReference>